<reference evidence="4" key="1">
    <citation type="journal article" date="2019" name="Int. J. Syst. Evol. Microbiol.">
        <title>The Global Catalogue of Microorganisms (GCM) 10K type strain sequencing project: providing services to taxonomists for standard genome sequencing and annotation.</title>
        <authorList>
            <consortium name="The Broad Institute Genomics Platform"/>
            <consortium name="The Broad Institute Genome Sequencing Center for Infectious Disease"/>
            <person name="Wu L."/>
            <person name="Ma J."/>
        </authorList>
    </citation>
    <scope>NUCLEOTIDE SEQUENCE [LARGE SCALE GENOMIC DNA]</scope>
    <source>
        <strain evidence="4">JCM 31920</strain>
    </source>
</reference>
<dbReference type="RefSeq" id="WP_345028407.1">
    <property type="nucleotide sequence ID" value="NZ_BAABEY010000020.1"/>
</dbReference>
<dbReference type="InterPro" id="IPR011040">
    <property type="entry name" value="Sialidase"/>
</dbReference>
<feature type="domain" description="Sialidase" evidence="2">
    <location>
        <begin position="151"/>
        <end position="390"/>
    </location>
</feature>
<organism evidence="3 4">
    <name type="scientific">Ravibacter arvi</name>
    <dbReference type="NCBI Taxonomy" id="2051041"/>
    <lineage>
        <taxon>Bacteria</taxon>
        <taxon>Pseudomonadati</taxon>
        <taxon>Bacteroidota</taxon>
        <taxon>Cytophagia</taxon>
        <taxon>Cytophagales</taxon>
        <taxon>Spirosomataceae</taxon>
        <taxon>Ravibacter</taxon>
    </lineage>
</organism>
<evidence type="ECO:0000259" key="2">
    <source>
        <dbReference type="Pfam" id="PF13088"/>
    </source>
</evidence>
<dbReference type="Pfam" id="PF13088">
    <property type="entry name" value="BNR_2"/>
    <property type="match status" value="1"/>
</dbReference>
<feature type="chain" id="PRO_5045633542" description="Sialidase domain-containing protein" evidence="1">
    <location>
        <begin position="22"/>
        <end position="413"/>
    </location>
</feature>
<comment type="caution">
    <text evidence="3">The sequence shown here is derived from an EMBL/GenBank/DDBJ whole genome shotgun (WGS) entry which is preliminary data.</text>
</comment>
<keyword evidence="1" id="KW-0732">Signal</keyword>
<evidence type="ECO:0000256" key="1">
    <source>
        <dbReference type="SAM" id="SignalP"/>
    </source>
</evidence>
<dbReference type="InterPro" id="IPR036278">
    <property type="entry name" value="Sialidase_sf"/>
</dbReference>
<name>A0ABP8LX67_9BACT</name>
<evidence type="ECO:0000313" key="4">
    <source>
        <dbReference type="Proteomes" id="UP001501508"/>
    </source>
</evidence>
<dbReference type="PROSITE" id="PS51257">
    <property type="entry name" value="PROKAR_LIPOPROTEIN"/>
    <property type="match status" value="1"/>
</dbReference>
<dbReference type="PANTHER" id="PTHR43752">
    <property type="entry name" value="BNR/ASP-BOX REPEAT FAMILY PROTEIN"/>
    <property type="match status" value="1"/>
</dbReference>
<dbReference type="Gene3D" id="2.120.10.10">
    <property type="match status" value="1"/>
</dbReference>
<dbReference type="EMBL" id="BAABEY010000020">
    <property type="protein sequence ID" value="GAA4438665.1"/>
    <property type="molecule type" value="Genomic_DNA"/>
</dbReference>
<keyword evidence="4" id="KW-1185">Reference proteome</keyword>
<sequence>MKKILLPVMLASLPLLFVSCATPSGEQSSDEHVKNVQHAIIYSQPGRFAGWPANNGAFVFDGDEIIVGFTEAAYLLGDSHNAEKPFLNWLARSKDGGVTWTAADPEHYAGDFGAQPELKTIDSTINFTHPGFVMRVIGAGYHGAEDGRAHFFYSYDKGASWQGPYGFGNLLTLPELAGTGFDELTPRTDYIATGEKECLLVFSARKKETFGSDRLFCIKTTDGGKTFAFQGWIVGTPEMAGNDVKVNLFENADLNPGANECRAVMSQSQKLENGTIVTVIRRKYITKDKEELHWVDAYHSTDEGKTWSFLSKVADTGASNGNPPAMAITKDGRLCVVFGERDKGSIRVVYSADEGKTWSKPLILMDGFWSEDMELNDLGYPRVVRRSDGKMVAMYYYSTKENLHHLRATIWEP</sequence>
<dbReference type="SUPFAM" id="SSF50939">
    <property type="entry name" value="Sialidases"/>
    <property type="match status" value="1"/>
</dbReference>
<dbReference type="PANTHER" id="PTHR43752:SF2">
    <property type="entry name" value="BNR_ASP-BOX REPEAT FAMILY PROTEIN"/>
    <property type="match status" value="1"/>
</dbReference>
<proteinExistence type="predicted"/>
<dbReference type="CDD" id="cd15482">
    <property type="entry name" value="Sialidase_non-viral"/>
    <property type="match status" value="1"/>
</dbReference>
<evidence type="ECO:0000313" key="3">
    <source>
        <dbReference type="EMBL" id="GAA4438665.1"/>
    </source>
</evidence>
<dbReference type="Proteomes" id="UP001501508">
    <property type="component" value="Unassembled WGS sequence"/>
</dbReference>
<gene>
    <name evidence="3" type="ORF">GCM10023091_19540</name>
</gene>
<accession>A0ABP8LX67</accession>
<feature type="signal peptide" evidence="1">
    <location>
        <begin position="1"/>
        <end position="21"/>
    </location>
</feature>
<protein>
    <recommendedName>
        <fullName evidence="2">Sialidase domain-containing protein</fullName>
    </recommendedName>
</protein>